<sequence length="168" mass="18201">MKDYGIFPAFQPYHTEKLVAYIRSIEAAAAPNPKRHRVRPRAQSPPNPATLLSPATQANAGTLSPWQPQACTNPQHKTTLHQAGETPPPKGTQHTEQAQVHHGTQNLEGTRQGGHITMPTRAQHSPCDSRPQPQELQATRQETTTLGRGLSTHTNNTTPWGGSPPAGP</sequence>
<accession>A0AAV9S813</accession>
<comment type="caution">
    <text evidence="2">The sequence shown here is derived from an EMBL/GenBank/DDBJ whole genome shotgun (WGS) entry which is preliminary data.</text>
</comment>
<feature type="compositionally biased region" description="Polar residues" evidence="1">
    <location>
        <begin position="92"/>
        <end position="109"/>
    </location>
</feature>
<keyword evidence="3" id="KW-1185">Reference proteome</keyword>
<dbReference type="AlphaFoldDB" id="A0AAV9S813"/>
<dbReference type="Proteomes" id="UP001311232">
    <property type="component" value="Unassembled WGS sequence"/>
</dbReference>
<evidence type="ECO:0000313" key="3">
    <source>
        <dbReference type="Proteomes" id="UP001311232"/>
    </source>
</evidence>
<evidence type="ECO:0000313" key="2">
    <source>
        <dbReference type="EMBL" id="KAK5617223.1"/>
    </source>
</evidence>
<feature type="region of interest" description="Disordered" evidence="1">
    <location>
        <begin position="28"/>
        <end position="168"/>
    </location>
</feature>
<name>A0AAV9S813_9TELE</name>
<organism evidence="2 3">
    <name type="scientific">Crenichthys baileyi</name>
    <name type="common">White River springfish</name>
    <dbReference type="NCBI Taxonomy" id="28760"/>
    <lineage>
        <taxon>Eukaryota</taxon>
        <taxon>Metazoa</taxon>
        <taxon>Chordata</taxon>
        <taxon>Craniata</taxon>
        <taxon>Vertebrata</taxon>
        <taxon>Euteleostomi</taxon>
        <taxon>Actinopterygii</taxon>
        <taxon>Neopterygii</taxon>
        <taxon>Teleostei</taxon>
        <taxon>Neoteleostei</taxon>
        <taxon>Acanthomorphata</taxon>
        <taxon>Ovalentaria</taxon>
        <taxon>Atherinomorphae</taxon>
        <taxon>Cyprinodontiformes</taxon>
        <taxon>Goodeidae</taxon>
        <taxon>Crenichthys</taxon>
    </lineage>
</organism>
<evidence type="ECO:0000256" key="1">
    <source>
        <dbReference type="SAM" id="MobiDB-lite"/>
    </source>
</evidence>
<proteinExistence type="predicted"/>
<feature type="compositionally biased region" description="Polar residues" evidence="1">
    <location>
        <begin position="53"/>
        <end position="81"/>
    </location>
</feature>
<gene>
    <name evidence="2" type="ORF">CRENBAI_010380</name>
</gene>
<reference evidence="2 3" key="1">
    <citation type="submission" date="2021-06" db="EMBL/GenBank/DDBJ databases">
        <authorList>
            <person name="Palmer J.M."/>
        </authorList>
    </citation>
    <scope>NUCLEOTIDE SEQUENCE [LARGE SCALE GENOMIC DNA]</scope>
    <source>
        <strain evidence="2 3">MEX-2019</strain>
        <tissue evidence="2">Muscle</tissue>
    </source>
</reference>
<protein>
    <submittedName>
        <fullName evidence="2">Uncharacterized protein</fullName>
    </submittedName>
</protein>
<dbReference type="EMBL" id="JAHHUM010000777">
    <property type="protein sequence ID" value="KAK5617223.1"/>
    <property type="molecule type" value="Genomic_DNA"/>
</dbReference>
<feature type="compositionally biased region" description="Polar residues" evidence="1">
    <location>
        <begin position="131"/>
        <end position="160"/>
    </location>
</feature>